<dbReference type="RefSeq" id="WP_004369802.1">
    <property type="nucleotide sequence ID" value="NZ_GL833119.1"/>
</dbReference>
<proteinExistence type="inferred from homology"/>
<dbReference type="GO" id="GO:0042256">
    <property type="term" value="P:cytosolic ribosome assembly"/>
    <property type="evidence" value="ECO:0007669"/>
    <property type="project" value="UniProtKB-UniRule"/>
</dbReference>
<gene>
    <name evidence="2" type="primary">rsfS</name>
    <name evidence="3" type="ORF">HMPREF0663_11645</name>
</gene>
<keyword evidence="2" id="KW-0963">Cytoplasm</keyword>
<dbReference type="EMBL" id="AEPE02000005">
    <property type="protein sequence ID" value="EFZ36732.1"/>
    <property type="molecule type" value="Genomic_DNA"/>
</dbReference>
<dbReference type="GO" id="GO:0090071">
    <property type="term" value="P:negative regulation of ribosome biogenesis"/>
    <property type="evidence" value="ECO:0007669"/>
    <property type="project" value="UniProtKB-UniRule"/>
</dbReference>
<dbReference type="STRING" id="28134.SAMN05444288_1291"/>
<dbReference type="eggNOG" id="COG0799">
    <property type="taxonomic scope" value="Bacteria"/>
</dbReference>
<comment type="caution">
    <text evidence="3">The sequence shown here is derived from an EMBL/GenBank/DDBJ whole genome shotgun (WGS) entry which is preliminary data.</text>
</comment>
<dbReference type="InterPro" id="IPR043519">
    <property type="entry name" value="NT_sf"/>
</dbReference>
<dbReference type="AlphaFoldDB" id="E7RR44"/>
<reference evidence="3" key="1">
    <citation type="submission" date="2011-01" db="EMBL/GenBank/DDBJ databases">
        <authorList>
            <person name="Muzny D."/>
            <person name="Qin X."/>
            <person name="Buhay C."/>
            <person name="Dugan-Rocha S."/>
            <person name="Ding Y."/>
            <person name="Chen G."/>
            <person name="Hawes A."/>
            <person name="Holder M."/>
            <person name="Jhangiani S."/>
            <person name="Johnson A."/>
            <person name="Khan Z."/>
            <person name="Li Z."/>
            <person name="Liu W."/>
            <person name="Liu X."/>
            <person name="Perez L."/>
            <person name="Shen H."/>
            <person name="Wang Q."/>
            <person name="Watt J."/>
            <person name="Xi L."/>
            <person name="Xin Y."/>
            <person name="Zhou J."/>
            <person name="Deng J."/>
            <person name="Jiang H."/>
            <person name="Liu Y."/>
            <person name="Qu J."/>
            <person name="Song X.-Z."/>
            <person name="Zhang L."/>
            <person name="Villasana D."/>
            <person name="Johnson A."/>
            <person name="Liu J."/>
            <person name="Liyanage D."/>
            <person name="Lorensuhewa L."/>
            <person name="Robinson T."/>
            <person name="Song A."/>
            <person name="Song B.-B."/>
            <person name="Dinh H."/>
            <person name="Thornton R."/>
            <person name="Coyle M."/>
            <person name="Francisco L."/>
            <person name="Jackson L."/>
            <person name="Javaid M."/>
            <person name="Korchina V."/>
            <person name="Kovar C."/>
            <person name="Mata R."/>
            <person name="Mathew T."/>
            <person name="Ngo R."/>
            <person name="Nguyen L."/>
            <person name="Nguyen N."/>
            <person name="Okwuonu G."/>
            <person name="Ongeri F."/>
            <person name="Pham C."/>
            <person name="Simmons D."/>
            <person name="Wilczek-Boney K."/>
            <person name="Hale W."/>
            <person name="Jakkamsetti A."/>
            <person name="Pham P."/>
            <person name="Ruth R."/>
            <person name="San Lucas F."/>
            <person name="Warren J."/>
            <person name="Zhang J."/>
            <person name="Zhao Z."/>
            <person name="Zhou C."/>
            <person name="Zhu D."/>
            <person name="Lee S."/>
            <person name="Bess C."/>
            <person name="Blankenburg K."/>
            <person name="Forbes L."/>
            <person name="Fu Q."/>
            <person name="Gubbala S."/>
            <person name="Hirani K."/>
            <person name="Jayaseelan J.C."/>
            <person name="Lara F."/>
            <person name="Munidasa M."/>
            <person name="Palculict T."/>
            <person name="Patil S."/>
            <person name="Pu L.-L."/>
            <person name="Saada N."/>
            <person name="Tang L."/>
            <person name="Weissenberger G."/>
            <person name="Zhu Y."/>
            <person name="Hemphill L."/>
            <person name="Shang Y."/>
            <person name="Youmans B."/>
            <person name="Ayvaz T."/>
            <person name="Ross M."/>
            <person name="Santibanez J."/>
            <person name="Aqrawi P."/>
            <person name="Gross S."/>
            <person name="Joshi V."/>
            <person name="Fowler G."/>
            <person name="Nazareth L."/>
            <person name="Reid J."/>
            <person name="Worley K."/>
            <person name="Petrosino J."/>
            <person name="Highlander S."/>
            <person name="Gibbs R."/>
        </authorList>
    </citation>
    <scope>NUCLEOTIDE SEQUENCE [LARGE SCALE GENOMIC DNA]</scope>
    <source>
        <strain evidence="3">ATCC 33269</strain>
    </source>
</reference>
<dbReference type="HOGENOM" id="CLU_092688_2_2_10"/>
<keyword evidence="4" id="KW-1185">Reference proteome</keyword>
<keyword evidence="2" id="KW-0678">Repressor</keyword>
<comment type="subcellular location">
    <subcellularLocation>
        <location evidence="2">Cytoplasm</location>
    </subcellularLocation>
</comment>
<organism evidence="3 4">
    <name type="scientific">Hoylesella oralis ATCC 33269</name>
    <dbReference type="NCBI Taxonomy" id="873533"/>
    <lineage>
        <taxon>Bacteria</taxon>
        <taxon>Pseudomonadati</taxon>
        <taxon>Bacteroidota</taxon>
        <taxon>Bacteroidia</taxon>
        <taxon>Bacteroidales</taxon>
        <taxon>Prevotellaceae</taxon>
        <taxon>Hoylesella</taxon>
    </lineage>
</organism>
<comment type="function">
    <text evidence="2">Functions as a ribosomal silencing factor. Interacts with ribosomal protein uL14 (rplN), blocking formation of intersubunit bridge B8. Prevents association of the 30S and 50S ribosomal subunits and the formation of functional ribosomes, thus repressing translation.</text>
</comment>
<protein>
    <recommendedName>
        <fullName evidence="2">Ribosomal silencing factor RsfS</fullName>
    </recommendedName>
</protein>
<dbReference type="GO" id="GO:0043023">
    <property type="term" value="F:ribosomal large subunit binding"/>
    <property type="evidence" value="ECO:0007669"/>
    <property type="project" value="TreeGrafter"/>
</dbReference>
<sequence length="120" mass="13446">MEQIKLLVKTITKGIQEKKGQDITIVDLQGIDGTIANYFIICQGNSPTQVEAITESVGDTVRQDTGEKPVNVAGLGNNQWVALDYVDVLVHIFQPEIRTFYDLENLWQDAKLTRIPNSEE</sequence>
<dbReference type="Gene3D" id="3.30.460.10">
    <property type="entry name" value="Beta Polymerase, domain 2"/>
    <property type="match status" value="1"/>
</dbReference>
<comment type="subunit">
    <text evidence="2">Interacts with ribosomal protein uL14 (rplN).</text>
</comment>
<dbReference type="PANTHER" id="PTHR21043:SF0">
    <property type="entry name" value="MITOCHONDRIAL ASSEMBLY OF RIBOSOMAL LARGE SUBUNIT PROTEIN 1"/>
    <property type="match status" value="1"/>
</dbReference>
<evidence type="ECO:0000313" key="4">
    <source>
        <dbReference type="Proteomes" id="UP000005580"/>
    </source>
</evidence>
<accession>E7RR44</accession>
<dbReference type="HAMAP" id="MF_01477">
    <property type="entry name" value="Iojap_RsfS"/>
    <property type="match status" value="1"/>
</dbReference>
<evidence type="ECO:0000256" key="1">
    <source>
        <dbReference type="ARBA" id="ARBA00010574"/>
    </source>
</evidence>
<comment type="similarity">
    <text evidence="1 2">Belongs to the Iojap/RsfS family.</text>
</comment>
<dbReference type="PANTHER" id="PTHR21043">
    <property type="entry name" value="IOJAP SUPERFAMILY ORTHOLOG"/>
    <property type="match status" value="1"/>
</dbReference>
<dbReference type="InterPro" id="IPR004394">
    <property type="entry name" value="Iojap/RsfS/C7orf30"/>
</dbReference>
<keyword evidence="2" id="KW-0810">Translation regulation</keyword>
<dbReference type="NCBIfam" id="TIGR00090">
    <property type="entry name" value="rsfS_iojap_ybeB"/>
    <property type="match status" value="1"/>
</dbReference>
<dbReference type="Proteomes" id="UP000005580">
    <property type="component" value="Unassembled WGS sequence"/>
</dbReference>
<dbReference type="SUPFAM" id="SSF81301">
    <property type="entry name" value="Nucleotidyltransferase"/>
    <property type="match status" value="1"/>
</dbReference>
<dbReference type="Pfam" id="PF02410">
    <property type="entry name" value="RsfS"/>
    <property type="match status" value="1"/>
</dbReference>
<evidence type="ECO:0000313" key="3">
    <source>
        <dbReference type="EMBL" id="EFZ36732.1"/>
    </source>
</evidence>
<dbReference type="GO" id="GO:0005737">
    <property type="term" value="C:cytoplasm"/>
    <property type="evidence" value="ECO:0007669"/>
    <property type="project" value="UniProtKB-SubCell"/>
</dbReference>
<name>E7RR44_9BACT</name>
<dbReference type="GO" id="GO:0017148">
    <property type="term" value="P:negative regulation of translation"/>
    <property type="evidence" value="ECO:0007669"/>
    <property type="project" value="UniProtKB-UniRule"/>
</dbReference>
<evidence type="ECO:0000256" key="2">
    <source>
        <dbReference type="HAMAP-Rule" id="MF_01477"/>
    </source>
</evidence>